<dbReference type="RefSeq" id="WP_005980874.1">
    <property type="nucleotide sequence ID" value="NZ_CABKNW010000005.1"/>
</dbReference>
<dbReference type="Proteomes" id="UP000249008">
    <property type="component" value="Chromosome 1"/>
</dbReference>
<protein>
    <submittedName>
        <fullName evidence="1">Protein of uncharacterized function (DUF2397)</fullName>
    </submittedName>
</protein>
<name>A0AAX2JD96_9FUSO</name>
<proteinExistence type="predicted"/>
<dbReference type="InterPro" id="IPR013493">
    <property type="entry name" value="CHP02677"/>
</dbReference>
<dbReference type="Pfam" id="PF09660">
    <property type="entry name" value="DUF2397"/>
    <property type="match status" value="1"/>
</dbReference>
<evidence type="ECO:0000313" key="1">
    <source>
        <dbReference type="EMBL" id="SQJ11070.1"/>
    </source>
</evidence>
<dbReference type="EMBL" id="LS483487">
    <property type="protein sequence ID" value="SQJ11070.1"/>
    <property type="molecule type" value="Genomic_DNA"/>
</dbReference>
<organism evidence="1 2">
    <name type="scientific">Fusobacterium ulcerans</name>
    <dbReference type="NCBI Taxonomy" id="861"/>
    <lineage>
        <taxon>Bacteria</taxon>
        <taxon>Fusobacteriati</taxon>
        <taxon>Fusobacteriota</taxon>
        <taxon>Fusobacteriia</taxon>
        <taxon>Fusobacteriales</taxon>
        <taxon>Fusobacteriaceae</taxon>
        <taxon>Fusobacterium</taxon>
    </lineage>
</organism>
<sequence>MDILDQIKETSYLSTQKTIYYRRIMRVFFREYEKMKFQLYKEDIFEEIKKYSEFDGYTIDELKSDLDILVEWKNLTAIQDSRKVYTIAEFKNREYRYSMSEKSVIIERMTVSLENLYFETGNLSTNYIPRMQEALEKIRLLFNKKENYDEIYEYWENLQEDFRKLNQNYQDYLREFYTKKTENLMKTIEFIVYKEKFISILRNFVRELQINSSKMETTIDNIKDDMEKGILDYIIKNEVKNQELNLSKELKKDKEFEDEIGENIRGKWESLKNWFGSSGMRKSEYRQVMDITEEIIGKIIQNAFFITQKQNWGVNKKEEYKKFIKMFIECEDMDEAHKLSAHIFGIQNIRHYGMDIPRSTDSSENSAYDEEYMEYILESHNRTYKPKIEKTGFEDRKKLKEELSLLYKKKLEEDREMIMKYLQNGILDISKIDENISSEFRIFILNLITSANISVEKTGRTEYGQKYKMSEMKEKFVLKCEDGNLEMSKYIFEFLED</sequence>
<dbReference type="NCBIfam" id="TIGR02677">
    <property type="entry name" value="TIGR02677 family protein"/>
    <property type="match status" value="1"/>
</dbReference>
<dbReference type="KEGG" id="ful:C4N20_03355"/>
<reference evidence="1 2" key="1">
    <citation type="submission" date="2018-06" db="EMBL/GenBank/DDBJ databases">
        <authorList>
            <consortium name="Pathogen Informatics"/>
            <person name="Doyle S."/>
        </authorList>
    </citation>
    <scope>NUCLEOTIDE SEQUENCE [LARGE SCALE GENOMIC DNA]</scope>
    <source>
        <strain evidence="1 2">NCTC12112</strain>
    </source>
</reference>
<gene>
    <name evidence="1" type="ORF">NCTC12112_02554</name>
</gene>
<accession>A0AAX2JD96</accession>
<evidence type="ECO:0000313" key="2">
    <source>
        <dbReference type="Proteomes" id="UP000249008"/>
    </source>
</evidence>
<dbReference type="AlphaFoldDB" id="A0AAX2JD96"/>
<dbReference type="GeneID" id="78453832"/>